<feature type="transmembrane region" description="Helical" evidence="6">
    <location>
        <begin position="359"/>
        <end position="382"/>
    </location>
</feature>
<reference evidence="8" key="1">
    <citation type="submission" date="2020-05" db="EMBL/GenBank/DDBJ databases">
        <title>Mycena genomes resolve the evolution of fungal bioluminescence.</title>
        <authorList>
            <person name="Tsai I.J."/>
        </authorList>
    </citation>
    <scope>NUCLEOTIDE SEQUENCE</scope>
    <source>
        <strain evidence="8">110903Hualien_Pintung</strain>
    </source>
</reference>
<evidence type="ECO:0000313" key="8">
    <source>
        <dbReference type="EMBL" id="KAF7296514.1"/>
    </source>
</evidence>
<feature type="transmembrane region" description="Helical" evidence="6">
    <location>
        <begin position="64"/>
        <end position="89"/>
    </location>
</feature>
<feature type="domain" description="Major facilitator superfamily (MFS) profile" evidence="7">
    <location>
        <begin position="67"/>
        <end position="551"/>
    </location>
</feature>
<feature type="transmembrane region" description="Helical" evidence="6">
    <location>
        <begin position="195"/>
        <end position="213"/>
    </location>
</feature>
<feature type="transmembrane region" description="Helical" evidence="6">
    <location>
        <begin position="527"/>
        <end position="546"/>
    </location>
</feature>
<dbReference type="InterPro" id="IPR011701">
    <property type="entry name" value="MFS"/>
</dbReference>
<dbReference type="PROSITE" id="PS50850">
    <property type="entry name" value="MFS"/>
    <property type="match status" value="1"/>
</dbReference>
<dbReference type="SUPFAM" id="SSF103473">
    <property type="entry name" value="MFS general substrate transporter"/>
    <property type="match status" value="1"/>
</dbReference>
<dbReference type="OrthoDB" id="3437016at2759"/>
<feature type="compositionally biased region" description="Basic and acidic residues" evidence="5">
    <location>
        <begin position="39"/>
        <end position="56"/>
    </location>
</feature>
<name>A0A8H6W233_MYCCL</name>
<evidence type="ECO:0000313" key="9">
    <source>
        <dbReference type="Proteomes" id="UP000613580"/>
    </source>
</evidence>
<dbReference type="Pfam" id="PF07690">
    <property type="entry name" value="MFS_1"/>
    <property type="match status" value="1"/>
</dbReference>
<feature type="region of interest" description="Disordered" evidence="5">
    <location>
        <begin position="19"/>
        <end position="56"/>
    </location>
</feature>
<evidence type="ECO:0000259" key="7">
    <source>
        <dbReference type="PROSITE" id="PS50850"/>
    </source>
</evidence>
<feature type="transmembrane region" description="Helical" evidence="6">
    <location>
        <begin position="422"/>
        <end position="443"/>
    </location>
</feature>
<organism evidence="8 9">
    <name type="scientific">Mycena chlorophos</name>
    <name type="common">Agaric fungus</name>
    <name type="synonym">Agaricus chlorophos</name>
    <dbReference type="NCBI Taxonomy" id="658473"/>
    <lineage>
        <taxon>Eukaryota</taxon>
        <taxon>Fungi</taxon>
        <taxon>Dikarya</taxon>
        <taxon>Basidiomycota</taxon>
        <taxon>Agaricomycotina</taxon>
        <taxon>Agaricomycetes</taxon>
        <taxon>Agaricomycetidae</taxon>
        <taxon>Agaricales</taxon>
        <taxon>Marasmiineae</taxon>
        <taxon>Mycenaceae</taxon>
        <taxon>Mycena</taxon>
    </lineage>
</organism>
<dbReference type="EMBL" id="JACAZE010000016">
    <property type="protein sequence ID" value="KAF7296514.1"/>
    <property type="molecule type" value="Genomic_DNA"/>
</dbReference>
<feature type="transmembrane region" description="Helical" evidence="6">
    <location>
        <begin position="219"/>
        <end position="239"/>
    </location>
</feature>
<feature type="transmembrane region" description="Helical" evidence="6">
    <location>
        <begin position="260"/>
        <end position="283"/>
    </location>
</feature>
<feature type="transmembrane region" description="Helical" evidence="6">
    <location>
        <begin position="289"/>
        <end position="308"/>
    </location>
</feature>
<evidence type="ECO:0000256" key="5">
    <source>
        <dbReference type="SAM" id="MobiDB-lite"/>
    </source>
</evidence>
<dbReference type="CDD" id="cd17502">
    <property type="entry name" value="MFS_Azr1_MDR_like"/>
    <property type="match status" value="1"/>
</dbReference>
<feature type="transmembrane region" description="Helical" evidence="6">
    <location>
        <begin position="133"/>
        <end position="157"/>
    </location>
</feature>
<dbReference type="PANTHER" id="PTHR23501">
    <property type="entry name" value="MAJOR FACILITATOR SUPERFAMILY"/>
    <property type="match status" value="1"/>
</dbReference>
<keyword evidence="4 6" id="KW-0472">Membrane</keyword>
<dbReference type="Proteomes" id="UP000613580">
    <property type="component" value="Unassembled WGS sequence"/>
</dbReference>
<evidence type="ECO:0000256" key="2">
    <source>
        <dbReference type="ARBA" id="ARBA00022692"/>
    </source>
</evidence>
<feature type="transmembrane region" description="Helical" evidence="6">
    <location>
        <begin position="101"/>
        <end position="126"/>
    </location>
</feature>
<dbReference type="InterPro" id="IPR036259">
    <property type="entry name" value="MFS_trans_sf"/>
</dbReference>
<dbReference type="AlphaFoldDB" id="A0A8H6W233"/>
<dbReference type="InterPro" id="IPR020846">
    <property type="entry name" value="MFS_dom"/>
</dbReference>
<sequence>MRRLETQVSLPLTYLPQVQPAEMETEQRSNLVLEAQLPRPDEHSPETHRDEDAPPEVQARDWKFWSIFASLAIGQLLTAIEFTSVATALPVIADVLHGSDYIWAGSAYTLAAAAFLPFCGGLAQILGRRDTMLLAMVIFMVGSAVCGAATSMNFLIAGRAVQGLGAGGILALIQIIVSDLVNLKDRGGFNGLLSMAYGIGAGSGPVIGGALAQRGHWRWLFYMNLPIGVFCALLIALFVKLKTPKAPLREKLQRLDLIGNALIVASTTSIVIALTWGGTVFAWSSVKVLLPLIIGFVGIGAFIVYEAFVPRFQIIPFSLMATRTALSGYIQSFTCAVVLSVMSYWLPVYFQACKGAGPTAAGVDVLAVSFTVAPMAAVTGILVKKSGRYRPQMYVGWALQILGVGLLSSLDEHSNRGKAIGYQVLAGAGNGLITVGTFFPVLAPISVKLNAQALAYFYFLRNFALIWGVTIGGAILQNKLTSTLPADFVAQFPGGTQIAFTIIPIIPSLEPELRAKVQQAFAQAFVLLWRVVTGISALGLLVGLAMKGLPLHAEVDERWGLDQGADEEREEEKA</sequence>
<feature type="transmembrane region" description="Helical" evidence="6">
    <location>
        <begin position="455"/>
        <end position="476"/>
    </location>
</feature>
<accession>A0A8H6W233</accession>
<dbReference type="PRINTS" id="PR01036">
    <property type="entry name" value="TCRTETB"/>
</dbReference>
<gene>
    <name evidence="8" type="ORF">HMN09_01058200</name>
</gene>
<dbReference type="Gene3D" id="1.20.1250.20">
    <property type="entry name" value="MFS general substrate transporter like domains"/>
    <property type="match status" value="2"/>
</dbReference>
<dbReference type="PANTHER" id="PTHR23501:SF102">
    <property type="entry name" value="DRUG TRANSPORTER, PUTATIVE (AFU_ORTHOLOGUE AFUA_3G08530)-RELATED"/>
    <property type="match status" value="1"/>
</dbReference>
<keyword evidence="2 6" id="KW-0812">Transmembrane</keyword>
<comment type="subcellular location">
    <subcellularLocation>
        <location evidence="1">Membrane</location>
        <topology evidence="1">Multi-pass membrane protein</topology>
    </subcellularLocation>
</comment>
<evidence type="ECO:0000256" key="1">
    <source>
        <dbReference type="ARBA" id="ARBA00004141"/>
    </source>
</evidence>
<proteinExistence type="predicted"/>
<feature type="transmembrane region" description="Helical" evidence="6">
    <location>
        <begin position="163"/>
        <end position="183"/>
    </location>
</feature>
<keyword evidence="9" id="KW-1185">Reference proteome</keyword>
<evidence type="ECO:0000256" key="4">
    <source>
        <dbReference type="ARBA" id="ARBA00023136"/>
    </source>
</evidence>
<dbReference type="GO" id="GO:0022857">
    <property type="term" value="F:transmembrane transporter activity"/>
    <property type="evidence" value="ECO:0007669"/>
    <property type="project" value="InterPro"/>
</dbReference>
<comment type="caution">
    <text evidence="8">The sequence shown here is derived from an EMBL/GenBank/DDBJ whole genome shotgun (WGS) entry which is preliminary data.</text>
</comment>
<feature type="transmembrane region" description="Helical" evidence="6">
    <location>
        <begin position="329"/>
        <end position="347"/>
    </location>
</feature>
<keyword evidence="3 6" id="KW-1133">Transmembrane helix</keyword>
<protein>
    <submittedName>
        <fullName evidence="8">Iron permease</fullName>
    </submittedName>
</protein>
<dbReference type="GO" id="GO:0005886">
    <property type="term" value="C:plasma membrane"/>
    <property type="evidence" value="ECO:0007669"/>
    <property type="project" value="TreeGrafter"/>
</dbReference>
<evidence type="ECO:0000256" key="6">
    <source>
        <dbReference type="SAM" id="Phobius"/>
    </source>
</evidence>
<evidence type="ECO:0000256" key="3">
    <source>
        <dbReference type="ARBA" id="ARBA00022989"/>
    </source>
</evidence>